<dbReference type="Pfam" id="PF00155">
    <property type="entry name" value="Aminotran_1_2"/>
    <property type="match status" value="1"/>
</dbReference>
<dbReference type="Gene3D" id="3.40.640.10">
    <property type="entry name" value="Type I PLP-dependent aspartate aminotransferase-like (Major domain)"/>
    <property type="match status" value="1"/>
</dbReference>
<keyword evidence="3" id="KW-0808">Transferase</keyword>
<accession>A0A0J1LCD7</accession>
<dbReference type="SUPFAM" id="SSF53383">
    <property type="entry name" value="PLP-dependent transferases"/>
    <property type="match status" value="1"/>
</dbReference>
<evidence type="ECO:0000256" key="1">
    <source>
        <dbReference type="ARBA" id="ARBA00001933"/>
    </source>
</evidence>
<dbReference type="EMBL" id="LDPH01000008">
    <property type="protein sequence ID" value="KLV26605.1"/>
    <property type="molecule type" value="Genomic_DNA"/>
</dbReference>
<keyword evidence="2" id="KW-0032">Aminotransferase</keyword>
<comment type="cofactor">
    <cofactor evidence="1">
        <name>pyridoxal 5'-phosphate</name>
        <dbReference type="ChEBI" id="CHEBI:597326"/>
    </cofactor>
</comment>
<protein>
    <recommendedName>
        <fullName evidence="4">Aminotransferase class I/classII large domain-containing protein</fullName>
    </recommendedName>
</protein>
<dbReference type="RefSeq" id="WP_047942096.1">
    <property type="nucleotide sequence ID" value="NZ_LDPH01000008.1"/>
</dbReference>
<dbReference type="InterPro" id="IPR015421">
    <property type="entry name" value="PyrdxlP-dep_Trfase_major"/>
</dbReference>
<keyword evidence="6" id="KW-1185">Reference proteome</keyword>
<dbReference type="InterPro" id="IPR015424">
    <property type="entry name" value="PyrdxlP-dep_Trfase"/>
</dbReference>
<name>A0A0J1LCD7_NIACI</name>
<feature type="domain" description="Aminotransferase class I/classII large" evidence="4">
    <location>
        <begin position="33"/>
        <end position="382"/>
    </location>
</feature>
<proteinExistence type="predicted"/>
<dbReference type="InterPro" id="IPR015422">
    <property type="entry name" value="PyrdxlP-dep_Trfase_small"/>
</dbReference>
<dbReference type="InterPro" id="IPR050881">
    <property type="entry name" value="LL-DAP_aminotransferase"/>
</dbReference>
<comment type="caution">
    <text evidence="5">The sequence shown here is derived from an EMBL/GenBank/DDBJ whole genome shotgun (WGS) entry which is preliminary data.</text>
</comment>
<evidence type="ECO:0000256" key="3">
    <source>
        <dbReference type="ARBA" id="ARBA00022679"/>
    </source>
</evidence>
<dbReference type="InterPro" id="IPR004839">
    <property type="entry name" value="Aminotransferase_I/II_large"/>
</dbReference>
<dbReference type="GO" id="GO:0030170">
    <property type="term" value="F:pyridoxal phosphate binding"/>
    <property type="evidence" value="ECO:0007669"/>
    <property type="project" value="InterPro"/>
</dbReference>
<evidence type="ECO:0000313" key="6">
    <source>
        <dbReference type="Proteomes" id="UP000036045"/>
    </source>
</evidence>
<dbReference type="PANTHER" id="PTHR42832:SF3">
    <property type="entry name" value="L-GLUTAMINE--4-(METHYLSULFANYL)-2-OXOBUTANOATE AMINOTRANSFERASE"/>
    <property type="match status" value="1"/>
</dbReference>
<dbReference type="OrthoDB" id="9802328at2"/>
<dbReference type="Gene3D" id="3.90.1150.10">
    <property type="entry name" value="Aspartate Aminotransferase, domain 1"/>
    <property type="match status" value="1"/>
</dbReference>
<dbReference type="CDD" id="cd00609">
    <property type="entry name" value="AAT_like"/>
    <property type="match status" value="1"/>
</dbReference>
<organism evidence="5 6">
    <name type="scientific">Niallia circulans</name>
    <name type="common">Bacillus circulans</name>
    <dbReference type="NCBI Taxonomy" id="1397"/>
    <lineage>
        <taxon>Bacteria</taxon>
        <taxon>Bacillati</taxon>
        <taxon>Bacillota</taxon>
        <taxon>Bacilli</taxon>
        <taxon>Bacillales</taxon>
        <taxon>Bacillaceae</taxon>
        <taxon>Niallia</taxon>
    </lineage>
</organism>
<dbReference type="Proteomes" id="UP000036045">
    <property type="component" value="Unassembled WGS sequence"/>
</dbReference>
<sequence>MHFDCSERLGKLKPKYLVVQNKRIKELQQSDKQVINLGRGNPDQPTFPRIVECLQEAIYDKNNHGYPPYGGKQDFKKAIVDFYRKEYGANISSNQVAIMNGSTIALSGLAQALLNPGDIALVPDPGFFGYQAAVELAGGEPFFVPISENNHFLVDYSSIPEEVSQRAKILFLNYPNNPTGANATREFFEETITYANKYGIAVIHDFAYADIYYTEEKPISFLSISGAAEVGVEIYTFSKTFNMAGWRSGFTVGNESLIKHLSAYLQNAVGGVFGGIQDASVFALLHQQAERNALRELYHERQLLVGKCLETLDWEYVAPQGTFFLWAKVPLPMNSVEFAEQLLEEALVAVVPGSIYGKNGEGWIRISLVTSMEQLKESFERIKRFLLGKRGNENENLSKA</sequence>
<gene>
    <name evidence="5" type="ORF">ABW02_10965</name>
</gene>
<dbReference type="GO" id="GO:0008483">
    <property type="term" value="F:transaminase activity"/>
    <property type="evidence" value="ECO:0007669"/>
    <property type="project" value="UniProtKB-KW"/>
</dbReference>
<reference evidence="5 6" key="1">
    <citation type="submission" date="2015-05" db="EMBL/GenBank/DDBJ databases">
        <title>Whole genome sequence and identification of bacterial endophytes from Costus igneus.</title>
        <authorList>
            <person name="Lee Y.P."/>
            <person name="Gan H.M."/>
            <person name="Eng W."/>
            <person name="Wheatley M.S."/>
            <person name="Caraballo A."/>
            <person name="Polter S."/>
            <person name="Savka M.A."/>
            <person name="Hudson A.O."/>
        </authorList>
    </citation>
    <scope>NUCLEOTIDE SEQUENCE [LARGE SCALE GENOMIC DNA]</scope>
    <source>
        <strain evidence="5 6">RIT379</strain>
    </source>
</reference>
<dbReference type="AlphaFoldDB" id="A0A0J1LCD7"/>
<evidence type="ECO:0000259" key="4">
    <source>
        <dbReference type="Pfam" id="PF00155"/>
    </source>
</evidence>
<evidence type="ECO:0000313" key="5">
    <source>
        <dbReference type="EMBL" id="KLV26605.1"/>
    </source>
</evidence>
<evidence type="ECO:0000256" key="2">
    <source>
        <dbReference type="ARBA" id="ARBA00022576"/>
    </source>
</evidence>
<dbReference type="PATRIC" id="fig|1397.4.peg.5509"/>
<dbReference type="PANTHER" id="PTHR42832">
    <property type="entry name" value="AMINO ACID AMINOTRANSFERASE"/>
    <property type="match status" value="1"/>
</dbReference>